<keyword evidence="4" id="KW-1185">Reference proteome</keyword>
<evidence type="ECO:0000259" key="2">
    <source>
        <dbReference type="Pfam" id="PF01370"/>
    </source>
</evidence>
<evidence type="ECO:0000313" key="3">
    <source>
        <dbReference type="EMBL" id="OIJ24637.1"/>
    </source>
</evidence>
<gene>
    <name evidence="3" type="ORF">UG56_021730</name>
</gene>
<organism evidence="3 4">
    <name type="scientific">Nocardioides luteus</name>
    <dbReference type="NCBI Taxonomy" id="1844"/>
    <lineage>
        <taxon>Bacteria</taxon>
        <taxon>Bacillati</taxon>
        <taxon>Actinomycetota</taxon>
        <taxon>Actinomycetes</taxon>
        <taxon>Propionibacteriales</taxon>
        <taxon>Nocardioidaceae</taxon>
        <taxon>Nocardioides</taxon>
    </lineage>
</organism>
<sequence length="299" mass="31357">MTNIFITGASGWIGSAVTDELLAHGYAVTGLARSDESAAALEAKGVTVHRGSLDDPDTLATAAKASDGVIHLAFKHDFSDYAGAGHTENATVEAMLTAIEGSGKPFLLASGLISDVTGQPFTEDDANPNHGRDSMRGGSENLALGYADRGVRPVALRFAASVHGEGGDHGFVAVLSSIARQHGVAGYIGDGQNRWPAVHRTDAARMVRLALEKAPAGFRAHAVAEEGIPTREIAEAIGRRLELPTASIDPADAEAHFGWLSNFFGFDAWASAEQTRRLLGWEPTMPTLLEDIAAGAYDA</sequence>
<evidence type="ECO:0000256" key="1">
    <source>
        <dbReference type="SAM" id="MobiDB-lite"/>
    </source>
</evidence>
<dbReference type="GO" id="GO:0004029">
    <property type="term" value="F:aldehyde dehydrogenase (NAD+) activity"/>
    <property type="evidence" value="ECO:0007669"/>
    <property type="project" value="TreeGrafter"/>
</dbReference>
<dbReference type="InterPro" id="IPR036291">
    <property type="entry name" value="NAD(P)-bd_dom_sf"/>
</dbReference>
<protein>
    <submittedName>
        <fullName evidence="3">3-beta hydroxysteroid dehydrogenase</fullName>
    </submittedName>
</protein>
<dbReference type="PANTHER" id="PTHR48079:SF9">
    <property type="entry name" value="PUTATIVE-RELATED"/>
    <property type="match status" value="1"/>
</dbReference>
<feature type="domain" description="NAD-dependent epimerase/dehydratase" evidence="2">
    <location>
        <begin position="4"/>
        <end position="215"/>
    </location>
</feature>
<dbReference type="CDD" id="cd05262">
    <property type="entry name" value="SDR_a7"/>
    <property type="match status" value="1"/>
</dbReference>
<accession>A0A1J4MZ68</accession>
<dbReference type="InterPro" id="IPR051783">
    <property type="entry name" value="NAD(P)-dependent_oxidoreduct"/>
</dbReference>
<dbReference type="OrthoDB" id="9787292at2"/>
<dbReference type="Gene3D" id="3.40.50.720">
    <property type="entry name" value="NAD(P)-binding Rossmann-like Domain"/>
    <property type="match status" value="1"/>
</dbReference>
<reference evidence="3" key="1">
    <citation type="submission" date="2016-10" db="EMBL/GenBank/DDBJ databases">
        <title>Draft Genome Sequence of Nocardioides luteus Strain BAFB, an Alkane-Degrading Bacterium Isolated from JP-7 Polluted Soil.</title>
        <authorList>
            <person name="Brown L."/>
            <person name="Ruiz O.N."/>
            <person name="Gunasekera T."/>
        </authorList>
    </citation>
    <scope>NUCLEOTIDE SEQUENCE [LARGE SCALE GENOMIC DNA]</scope>
    <source>
        <strain evidence="3">BAFB</strain>
    </source>
</reference>
<feature type="region of interest" description="Disordered" evidence="1">
    <location>
        <begin position="119"/>
        <end position="139"/>
    </location>
</feature>
<dbReference type="EMBL" id="JZDQ02000035">
    <property type="protein sequence ID" value="OIJ24637.1"/>
    <property type="molecule type" value="Genomic_DNA"/>
</dbReference>
<dbReference type="Proteomes" id="UP000033772">
    <property type="component" value="Unassembled WGS sequence"/>
</dbReference>
<dbReference type="AlphaFoldDB" id="A0A1J4MZ68"/>
<evidence type="ECO:0000313" key="4">
    <source>
        <dbReference type="Proteomes" id="UP000033772"/>
    </source>
</evidence>
<comment type="caution">
    <text evidence="3">The sequence shown here is derived from an EMBL/GenBank/DDBJ whole genome shotgun (WGS) entry which is preliminary data.</text>
</comment>
<dbReference type="RefSeq" id="WP_045547695.1">
    <property type="nucleotide sequence ID" value="NZ_JZDQ02000035.1"/>
</dbReference>
<dbReference type="SUPFAM" id="SSF51735">
    <property type="entry name" value="NAD(P)-binding Rossmann-fold domains"/>
    <property type="match status" value="1"/>
</dbReference>
<dbReference type="STRING" id="1844.UG56_021730"/>
<dbReference type="InterPro" id="IPR001509">
    <property type="entry name" value="Epimerase_deHydtase"/>
</dbReference>
<name>A0A1J4MZ68_9ACTN</name>
<proteinExistence type="predicted"/>
<dbReference type="Pfam" id="PF01370">
    <property type="entry name" value="Epimerase"/>
    <property type="match status" value="1"/>
</dbReference>
<dbReference type="PANTHER" id="PTHR48079">
    <property type="entry name" value="PROTEIN YEEZ"/>
    <property type="match status" value="1"/>
</dbReference>
<dbReference type="GO" id="GO:0005737">
    <property type="term" value="C:cytoplasm"/>
    <property type="evidence" value="ECO:0007669"/>
    <property type="project" value="TreeGrafter"/>
</dbReference>